<dbReference type="PANTHER" id="PTHR41709:SF2">
    <property type="entry name" value="CIRCADIAN CLOCK PROTEIN KAIB2"/>
    <property type="match status" value="1"/>
</dbReference>
<keyword evidence="3" id="KW-1185">Reference proteome</keyword>
<evidence type="ECO:0000313" key="2">
    <source>
        <dbReference type="EMBL" id="AFZ07017.1"/>
    </source>
</evidence>
<dbReference type="CDD" id="cd02978">
    <property type="entry name" value="KaiB_like"/>
    <property type="match status" value="1"/>
</dbReference>
<dbReference type="STRING" id="179408.Osc7112_2601"/>
<dbReference type="EMBL" id="CP003614">
    <property type="protein sequence ID" value="AFZ07017.1"/>
    <property type="molecule type" value="Genomic_DNA"/>
</dbReference>
<dbReference type="AlphaFoldDB" id="K9VHP4"/>
<reference evidence="2 3" key="1">
    <citation type="submission" date="2012-05" db="EMBL/GenBank/DDBJ databases">
        <title>Finished chromosome of genome of Oscillatoria sp. PCC 7112.</title>
        <authorList>
            <consortium name="US DOE Joint Genome Institute"/>
            <person name="Gugger M."/>
            <person name="Coursin T."/>
            <person name="Rippka R."/>
            <person name="Tandeau De Marsac N."/>
            <person name="Huntemann M."/>
            <person name="Wei C.-L."/>
            <person name="Han J."/>
            <person name="Detter J.C."/>
            <person name="Han C."/>
            <person name="Tapia R."/>
            <person name="Davenport K."/>
            <person name="Daligault H."/>
            <person name="Erkkila T."/>
            <person name="Gu W."/>
            <person name="Munk A.C.C."/>
            <person name="Teshima H."/>
            <person name="Xu Y."/>
            <person name="Chain P."/>
            <person name="Chen A."/>
            <person name="Krypides N."/>
            <person name="Mavromatis K."/>
            <person name="Markowitz V."/>
            <person name="Szeto E."/>
            <person name="Ivanova N."/>
            <person name="Mikhailova N."/>
            <person name="Ovchinnikova G."/>
            <person name="Pagani I."/>
            <person name="Pati A."/>
            <person name="Goodwin L."/>
            <person name="Peters L."/>
            <person name="Pitluck S."/>
            <person name="Woyke T."/>
            <person name="Kerfeld C."/>
        </authorList>
    </citation>
    <scope>NUCLEOTIDE SEQUENCE [LARGE SCALE GENOMIC DNA]</scope>
    <source>
        <strain evidence="2 3">PCC 7112</strain>
    </source>
</reference>
<dbReference type="PATRIC" id="fig|179408.3.peg.3186"/>
<dbReference type="Pfam" id="PF07689">
    <property type="entry name" value="KaiB"/>
    <property type="match status" value="1"/>
</dbReference>
<dbReference type="GO" id="GO:0048511">
    <property type="term" value="P:rhythmic process"/>
    <property type="evidence" value="ECO:0007669"/>
    <property type="project" value="InterPro"/>
</dbReference>
<dbReference type="KEGG" id="oni:Osc7112_2601"/>
<dbReference type="InterPro" id="IPR011649">
    <property type="entry name" value="KaiB_domain"/>
</dbReference>
<feature type="domain" description="KaiB" evidence="1">
    <location>
        <begin position="25"/>
        <end position="106"/>
    </location>
</feature>
<dbReference type="OrthoDB" id="5458519at2"/>
<accession>K9VHP4</accession>
<sequence length="113" mass="12744">MRENLTTDNLSQPTNTQESAIWQLRLYVAGQTPKSLVAFSNLKKICEEYLQGQYTIEIVDLSQQPHLAIEHSIVALPTLVRQLPEPIKKIIGDLSNTEKVLVGLQIFSLVDEQ</sequence>
<dbReference type="SMART" id="SM01248">
    <property type="entry name" value="KaiB"/>
    <property type="match status" value="1"/>
</dbReference>
<dbReference type="Gene3D" id="3.40.30.10">
    <property type="entry name" value="Glutaredoxin"/>
    <property type="match status" value="1"/>
</dbReference>
<dbReference type="eggNOG" id="COG4251">
    <property type="taxonomic scope" value="Bacteria"/>
</dbReference>
<organism evidence="2 3">
    <name type="scientific">Phormidium nigroviride PCC 7112</name>
    <dbReference type="NCBI Taxonomy" id="179408"/>
    <lineage>
        <taxon>Bacteria</taxon>
        <taxon>Bacillati</taxon>
        <taxon>Cyanobacteriota</taxon>
        <taxon>Cyanophyceae</taxon>
        <taxon>Oscillatoriophycideae</taxon>
        <taxon>Oscillatoriales</taxon>
        <taxon>Oscillatoriaceae</taxon>
        <taxon>Phormidium</taxon>
    </lineage>
</organism>
<protein>
    <submittedName>
        <fullName evidence="2">KaiB domain protein</fullName>
    </submittedName>
</protein>
<gene>
    <name evidence="2" type="ORF">Osc7112_2601</name>
</gene>
<dbReference type="Proteomes" id="UP000010478">
    <property type="component" value="Chromosome"/>
</dbReference>
<proteinExistence type="predicted"/>
<dbReference type="HOGENOM" id="CLU_144073_1_1_3"/>
<dbReference type="RefSeq" id="WP_015176307.1">
    <property type="nucleotide sequence ID" value="NC_019729.1"/>
</dbReference>
<dbReference type="InterPro" id="IPR039022">
    <property type="entry name" value="KaiB-like"/>
</dbReference>
<dbReference type="SUPFAM" id="SSF52833">
    <property type="entry name" value="Thioredoxin-like"/>
    <property type="match status" value="1"/>
</dbReference>
<dbReference type="PANTHER" id="PTHR41709">
    <property type="entry name" value="KAIB-LIKE PROTEIN 1"/>
    <property type="match status" value="1"/>
</dbReference>
<dbReference type="InterPro" id="IPR036249">
    <property type="entry name" value="Thioredoxin-like_sf"/>
</dbReference>
<name>K9VHP4_9CYAN</name>
<evidence type="ECO:0000259" key="1">
    <source>
        <dbReference type="SMART" id="SM01248"/>
    </source>
</evidence>
<evidence type="ECO:0000313" key="3">
    <source>
        <dbReference type="Proteomes" id="UP000010478"/>
    </source>
</evidence>